<feature type="transmembrane region" description="Helical" evidence="2">
    <location>
        <begin position="101"/>
        <end position="118"/>
    </location>
</feature>
<dbReference type="AlphaFoldDB" id="A0A150QQE5"/>
<keyword evidence="2" id="KW-0472">Membrane</keyword>
<keyword evidence="2" id="KW-0812">Transmembrane</keyword>
<dbReference type="RefSeq" id="WP_061607789.1">
    <property type="nucleotide sequence ID" value="NZ_JEMA01000414.1"/>
</dbReference>
<gene>
    <name evidence="3" type="ORF">BE15_06120</name>
</gene>
<accession>A0A150QQE5</accession>
<comment type="caution">
    <text evidence="3">The sequence shown here is derived from an EMBL/GenBank/DDBJ whole genome shotgun (WGS) entry which is preliminary data.</text>
</comment>
<evidence type="ECO:0000256" key="1">
    <source>
        <dbReference type="SAM" id="MobiDB-lite"/>
    </source>
</evidence>
<evidence type="ECO:0000313" key="4">
    <source>
        <dbReference type="Proteomes" id="UP000075260"/>
    </source>
</evidence>
<name>A0A150QQE5_SORCE</name>
<sequence>MKYCPYRACPHRQRVGAPAEFMDHVSSCSDCKTPLVDSEHEAIEGIAPTSGDPYRGPAERTKAASGRRERPGRKDVAIGAALLLAGLWLTGLVYMVRSSQGTYIVALGLMIYGAIRLLRGLRERGAG</sequence>
<evidence type="ECO:0000256" key="2">
    <source>
        <dbReference type="SAM" id="Phobius"/>
    </source>
</evidence>
<protein>
    <submittedName>
        <fullName evidence="3">Uncharacterized protein</fullName>
    </submittedName>
</protein>
<keyword evidence="2" id="KW-1133">Transmembrane helix</keyword>
<evidence type="ECO:0000313" key="3">
    <source>
        <dbReference type="EMBL" id="KYF70203.1"/>
    </source>
</evidence>
<proteinExistence type="predicted"/>
<reference evidence="3 4" key="1">
    <citation type="submission" date="2014-02" db="EMBL/GenBank/DDBJ databases">
        <title>The small core and large imbalanced accessory genome model reveals a collaborative survival strategy of Sorangium cellulosum strains in nature.</title>
        <authorList>
            <person name="Han K."/>
            <person name="Peng R."/>
            <person name="Blom J."/>
            <person name="Li Y.-Z."/>
        </authorList>
    </citation>
    <scope>NUCLEOTIDE SEQUENCE [LARGE SCALE GENOMIC DNA]</scope>
    <source>
        <strain evidence="3 4">So0008-312</strain>
    </source>
</reference>
<dbReference type="EMBL" id="JEMA01000414">
    <property type="protein sequence ID" value="KYF70203.1"/>
    <property type="molecule type" value="Genomic_DNA"/>
</dbReference>
<feature type="transmembrane region" description="Helical" evidence="2">
    <location>
        <begin position="76"/>
        <end position="95"/>
    </location>
</feature>
<dbReference type="OrthoDB" id="5526876at2"/>
<dbReference type="Proteomes" id="UP000075260">
    <property type="component" value="Unassembled WGS sequence"/>
</dbReference>
<organism evidence="3 4">
    <name type="scientific">Sorangium cellulosum</name>
    <name type="common">Polyangium cellulosum</name>
    <dbReference type="NCBI Taxonomy" id="56"/>
    <lineage>
        <taxon>Bacteria</taxon>
        <taxon>Pseudomonadati</taxon>
        <taxon>Myxococcota</taxon>
        <taxon>Polyangia</taxon>
        <taxon>Polyangiales</taxon>
        <taxon>Polyangiaceae</taxon>
        <taxon>Sorangium</taxon>
    </lineage>
</organism>
<feature type="region of interest" description="Disordered" evidence="1">
    <location>
        <begin position="45"/>
        <end position="71"/>
    </location>
</feature>
<feature type="compositionally biased region" description="Basic and acidic residues" evidence="1">
    <location>
        <begin position="57"/>
        <end position="71"/>
    </location>
</feature>